<dbReference type="InterPro" id="IPR012505">
    <property type="entry name" value="YbbR"/>
</dbReference>
<name>A0A346B2K6_9FIRM</name>
<dbReference type="KEGG" id="meg:DKB62_03395"/>
<evidence type="ECO:0000313" key="3">
    <source>
        <dbReference type="Proteomes" id="UP000254337"/>
    </source>
</evidence>
<dbReference type="PANTHER" id="PTHR37804:SF1">
    <property type="entry name" value="CDAA REGULATORY PROTEIN CDAR"/>
    <property type="match status" value="1"/>
</dbReference>
<keyword evidence="3" id="KW-1185">Reference proteome</keyword>
<gene>
    <name evidence="2" type="ORF">DKB62_03395</name>
</gene>
<accession>A0A346B2K6</accession>
<dbReference type="Gene3D" id="2.170.120.40">
    <property type="entry name" value="YbbR-like domain"/>
    <property type="match status" value="2"/>
</dbReference>
<feature type="transmembrane region" description="Helical" evidence="1">
    <location>
        <begin position="12"/>
        <end position="27"/>
    </location>
</feature>
<sequence>MNKLDKKWQLKIICLLMAIVLWFFIINEQNPMSEGSYTVPIVVENLDSQYITSNVPKTVYVRLSGPRNTIINVGPSDIKAYIDLSDAQEGEMSAPVRIEIPAGTELKKQSMTSADIMVDVYTVRELALTPHLVGQTKNDIFVSSLKVVPEKVVISGARRLVKQVEQAVVEIPIEDRIDDFSIMAPIRLVAADGSRIEGLEMTPWQSNIRISIGHNAVTKDIPVYVTTEGDVSPSVSLKEIKINPDTVAVKGDANILKNLSRIDLPPIDISGLKQDKKWKIIVSPVNGVIFEPDTIEVAVDVE</sequence>
<dbReference type="Pfam" id="PF07949">
    <property type="entry name" value="YbbR"/>
    <property type="match status" value="2"/>
</dbReference>
<organism evidence="2 3">
    <name type="scientific">Megasphaera stantonii</name>
    <dbReference type="NCBI Taxonomy" id="2144175"/>
    <lineage>
        <taxon>Bacteria</taxon>
        <taxon>Bacillati</taxon>
        <taxon>Bacillota</taxon>
        <taxon>Negativicutes</taxon>
        <taxon>Veillonellales</taxon>
        <taxon>Veillonellaceae</taxon>
        <taxon>Megasphaera</taxon>
    </lineage>
</organism>
<dbReference type="OrthoDB" id="9814149at2"/>
<keyword evidence="1" id="KW-0812">Transmembrane</keyword>
<evidence type="ECO:0000313" key="2">
    <source>
        <dbReference type="EMBL" id="AXL22349.1"/>
    </source>
</evidence>
<evidence type="ECO:0008006" key="4">
    <source>
        <dbReference type="Google" id="ProtNLM"/>
    </source>
</evidence>
<reference evidence="2 3" key="1">
    <citation type="submission" date="2018-05" db="EMBL/GenBank/DDBJ databases">
        <title>Complete genome sequence of Megasphaera sp. AJH120T, isolated from the ceca of a chicken.</title>
        <authorList>
            <person name="Maki J."/>
            <person name="Looft T."/>
        </authorList>
    </citation>
    <scope>NUCLEOTIDE SEQUENCE [LARGE SCALE GENOMIC DNA]</scope>
    <source>
        <strain evidence="2 3">AJH120</strain>
    </source>
</reference>
<dbReference type="Proteomes" id="UP000254337">
    <property type="component" value="Chromosome"/>
</dbReference>
<keyword evidence="1" id="KW-0472">Membrane</keyword>
<dbReference type="PANTHER" id="PTHR37804">
    <property type="entry name" value="CDAA REGULATORY PROTEIN CDAR"/>
    <property type="match status" value="1"/>
</dbReference>
<dbReference type="Gene3D" id="2.170.120.30">
    <property type="match status" value="1"/>
</dbReference>
<evidence type="ECO:0000256" key="1">
    <source>
        <dbReference type="SAM" id="Phobius"/>
    </source>
</evidence>
<dbReference type="CDD" id="cd20206">
    <property type="entry name" value="YbbR"/>
    <property type="match status" value="1"/>
</dbReference>
<dbReference type="InterPro" id="IPR053154">
    <property type="entry name" value="c-di-AMP_regulator"/>
</dbReference>
<dbReference type="AlphaFoldDB" id="A0A346B2K6"/>
<proteinExistence type="predicted"/>
<protein>
    <recommendedName>
        <fullName evidence="4">YbbR-like domain-containing protein</fullName>
    </recommendedName>
</protein>
<dbReference type="EMBL" id="CP029462">
    <property type="protein sequence ID" value="AXL22349.1"/>
    <property type="molecule type" value="Genomic_DNA"/>
</dbReference>
<keyword evidence="1" id="KW-1133">Transmembrane helix</keyword>